<evidence type="ECO:0000256" key="4">
    <source>
        <dbReference type="ARBA" id="ARBA00022801"/>
    </source>
</evidence>
<dbReference type="InterPro" id="IPR048333">
    <property type="entry name" value="HA2_WH"/>
</dbReference>
<dbReference type="AlphaFoldDB" id="A0AAD9P6X9"/>
<reference evidence="11" key="1">
    <citation type="journal article" date="2023" name="Mol. Biol. Evol.">
        <title>Third-Generation Sequencing Reveals the Adaptive Role of the Epigenome in Three Deep-Sea Polychaetes.</title>
        <authorList>
            <person name="Perez M."/>
            <person name="Aroh O."/>
            <person name="Sun Y."/>
            <person name="Lan Y."/>
            <person name="Juniper S.K."/>
            <person name="Young C.R."/>
            <person name="Angers B."/>
            <person name="Qian P.Y."/>
        </authorList>
    </citation>
    <scope>NUCLEOTIDE SEQUENCE</scope>
    <source>
        <strain evidence="11">R07B-5</strain>
    </source>
</reference>
<keyword evidence="4" id="KW-0378">Hydrolase</keyword>
<dbReference type="CDD" id="cd17980">
    <property type="entry name" value="DEXHc_DHX35"/>
    <property type="match status" value="1"/>
</dbReference>
<dbReference type="GO" id="GO:0005524">
    <property type="term" value="F:ATP binding"/>
    <property type="evidence" value="ECO:0007669"/>
    <property type="project" value="UniProtKB-KW"/>
</dbReference>
<dbReference type="FunFam" id="3.40.50.300:FF:000767">
    <property type="entry name" value="Putative ATP-dependent RNA helicase DHX35"/>
    <property type="match status" value="1"/>
</dbReference>
<evidence type="ECO:0000313" key="11">
    <source>
        <dbReference type="EMBL" id="KAK2189096.1"/>
    </source>
</evidence>
<dbReference type="InterPro" id="IPR001650">
    <property type="entry name" value="Helicase_C-like"/>
</dbReference>
<dbReference type="InterPro" id="IPR014001">
    <property type="entry name" value="Helicase_ATP-bd"/>
</dbReference>
<dbReference type="FunFam" id="3.40.50.300:FF:000578">
    <property type="entry name" value="probable ATP-dependent RNA helicase DHX35"/>
    <property type="match status" value="1"/>
</dbReference>
<sequence>MAKFKPRFWKPSDQTSPDQTTAEERRESSEGSGDAVVFNRNRNLSMEQQRQRLQVFRYRNHILYLLEKYQTLVLVGETGCGKSTQLPQYLLEAGWACDGRMVAVTQPRRVAVLTVSRRVADERDVALGDEVGYAIRFDDCWDAATTRIKFVTDGLLIREMMHDPLLTAYSVVVLDEAHERTLYTDIVIGLLKKVTRKRPDLRVIVTSATLDAELFRDFFNNNDDTRDASKDTACVLSVEGRMFAVDTYYAVDPVPNYVTAAVETVVGLHRRENEGDVLVFLTGQEEVEQVVSLLIDEARRLPRDALKMRVLPIYGSLPTSEQLKVFDRTPRGVRKIVVATNIAEASVTISGIVYVVDCGFVKLRAYNPSCGLESLVVLPTSRASAEQRAGRAGRVRSGQVYRLYREEDFEKLPATTVPEMQRSDMSGVILQLKALGIDNILRFPFLSPPPAQNFVRGVELLYALGAIDDDCRLTTPLGAQMAELPMHPCCAKMLLASAELGCSDEALTIAAMMQIQNVFDTPSRQKSAGARAKRRFSAAEGDHISLLNVYRAFERHGRSRRWCCDHLVNYRGLCRAGEIRQQLVRLLKRAGLGVESCDGDVEIVQRCVVAGYFANAARLHYSGVYRTLRDDHDLHLHPTSVLATETPPPTWVVFSEVVQTTKDYMRDVTVVKSEWLYSIAPHYYQYGTDRELDNKRPRFR</sequence>
<gene>
    <name evidence="11" type="ORF">NP493_115g07009</name>
</gene>
<dbReference type="SUPFAM" id="SSF52540">
    <property type="entry name" value="P-loop containing nucleoside triphosphate hydrolases"/>
    <property type="match status" value="1"/>
</dbReference>
<evidence type="ECO:0000256" key="6">
    <source>
        <dbReference type="ARBA" id="ARBA00022840"/>
    </source>
</evidence>
<dbReference type="Pfam" id="PF21010">
    <property type="entry name" value="HA2_C"/>
    <property type="match status" value="1"/>
</dbReference>
<accession>A0AAD9P6X9</accession>
<evidence type="ECO:0000256" key="7">
    <source>
        <dbReference type="ARBA" id="ARBA00047984"/>
    </source>
</evidence>
<organism evidence="11 12">
    <name type="scientific">Ridgeia piscesae</name>
    <name type="common">Tubeworm</name>
    <dbReference type="NCBI Taxonomy" id="27915"/>
    <lineage>
        <taxon>Eukaryota</taxon>
        <taxon>Metazoa</taxon>
        <taxon>Spiralia</taxon>
        <taxon>Lophotrochozoa</taxon>
        <taxon>Annelida</taxon>
        <taxon>Polychaeta</taxon>
        <taxon>Sedentaria</taxon>
        <taxon>Canalipalpata</taxon>
        <taxon>Sabellida</taxon>
        <taxon>Siboglinidae</taxon>
        <taxon>Ridgeia</taxon>
    </lineage>
</organism>
<dbReference type="SMART" id="SM00490">
    <property type="entry name" value="HELICc"/>
    <property type="match status" value="1"/>
</dbReference>
<dbReference type="PROSITE" id="PS51194">
    <property type="entry name" value="HELICASE_CTER"/>
    <property type="match status" value="1"/>
</dbReference>
<evidence type="ECO:0000259" key="9">
    <source>
        <dbReference type="PROSITE" id="PS51192"/>
    </source>
</evidence>
<dbReference type="PANTHER" id="PTHR18934:SF136">
    <property type="entry name" value="ATP-DEPENDENT RNA HELICASE DHX35-RELATED"/>
    <property type="match status" value="1"/>
</dbReference>
<dbReference type="GO" id="GO:0071013">
    <property type="term" value="C:catalytic step 2 spliceosome"/>
    <property type="evidence" value="ECO:0007669"/>
    <property type="project" value="TreeGrafter"/>
</dbReference>
<comment type="caution">
    <text evidence="11">The sequence shown here is derived from an EMBL/GenBank/DDBJ whole genome shotgun (WGS) entry which is preliminary data.</text>
</comment>
<proteinExistence type="inferred from homology"/>
<dbReference type="InterPro" id="IPR011709">
    <property type="entry name" value="DEAD-box_helicase_OB_fold"/>
</dbReference>
<dbReference type="PROSITE" id="PS51192">
    <property type="entry name" value="HELICASE_ATP_BIND_1"/>
    <property type="match status" value="1"/>
</dbReference>
<dbReference type="InterPro" id="IPR011545">
    <property type="entry name" value="DEAD/DEAH_box_helicase_dom"/>
</dbReference>
<dbReference type="SMART" id="SM00487">
    <property type="entry name" value="DEXDc"/>
    <property type="match status" value="1"/>
</dbReference>
<keyword evidence="5" id="KW-0347">Helicase</keyword>
<dbReference type="InterPro" id="IPR007502">
    <property type="entry name" value="Helicase-assoc_dom"/>
</dbReference>
<evidence type="ECO:0000256" key="5">
    <source>
        <dbReference type="ARBA" id="ARBA00022806"/>
    </source>
</evidence>
<dbReference type="GO" id="GO:0003724">
    <property type="term" value="F:RNA helicase activity"/>
    <property type="evidence" value="ECO:0007669"/>
    <property type="project" value="UniProtKB-EC"/>
</dbReference>
<dbReference type="GO" id="GO:0016787">
    <property type="term" value="F:hydrolase activity"/>
    <property type="evidence" value="ECO:0007669"/>
    <property type="project" value="UniProtKB-KW"/>
</dbReference>
<evidence type="ECO:0000259" key="10">
    <source>
        <dbReference type="PROSITE" id="PS51194"/>
    </source>
</evidence>
<dbReference type="EC" id="3.6.4.13" evidence="2"/>
<dbReference type="GO" id="GO:0003723">
    <property type="term" value="F:RNA binding"/>
    <property type="evidence" value="ECO:0007669"/>
    <property type="project" value="TreeGrafter"/>
</dbReference>
<dbReference type="Gene3D" id="3.40.50.300">
    <property type="entry name" value="P-loop containing nucleotide triphosphate hydrolases"/>
    <property type="match status" value="2"/>
</dbReference>
<protein>
    <recommendedName>
        <fullName evidence="2">RNA helicase</fullName>
        <ecNumber evidence="2">3.6.4.13</ecNumber>
    </recommendedName>
</protein>
<evidence type="ECO:0000256" key="3">
    <source>
        <dbReference type="ARBA" id="ARBA00022741"/>
    </source>
</evidence>
<comment type="similarity">
    <text evidence="1">Belongs to the DEAD box helicase family. DEAH subfamily.</text>
</comment>
<dbReference type="Pfam" id="PF07717">
    <property type="entry name" value="OB_NTP_bind"/>
    <property type="match status" value="1"/>
</dbReference>
<dbReference type="InterPro" id="IPR027417">
    <property type="entry name" value="P-loop_NTPase"/>
</dbReference>
<dbReference type="Proteomes" id="UP001209878">
    <property type="component" value="Unassembled WGS sequence"/>
</dbReference>
<dbReference type="InterPro" id="IPR002464">
    <property type="entry name" value="DNA/RNA_helicase_DEAH_CS"/>
</dbReference>
<keyword evidence="3" id="KW-0547">Nucleotide-binding</keyword>
<comment type="catalytic activity">
    <reaction evidence="7">
        <text>ATP + H2O = ADP + phosphate + H(+)</text>
        <dbReference type="Rhea" id="RHEA:13065"/>
        <dbReference type="ChEBI" id="CHEBI:15377"/>
        <dbReference type="ChEBI" id="CHEBI:15378"/>
        <dbReference type="ChEBI" id="CHEBI:30616"/>
        <dbReference type="ChEBI" id="CHEBI:43474"/>
        <dbReference type="ChEBI" id="CHEBI:456216"/>
        <dbReference type="EC" id="3.6.4.13"/>
    </reaction>
</comment>
<keyword evidence="6" id="KW-0067">ATP-binding</keyword>
<dbReference type="CDD" id="cd18791">
    <property type="entry name" value="SF2_C_RHA"/>
    <property type="match status" value="1"/>
</dbReference>
<evidence type="ECO:0000313" key="12">
    <source>
        <dbReference type="Proteomes" id="UP001209878"/>
    </source>
</evidence>
<keyword evidence="12" id="KW-1185">Reference proteome</keyword>
<evidence type="ECO:0000256" key="8">
    <source>
        <dbReference type="SAM" id="MobiDB-lite"/>
    </source>
</evidence>
<dbReference type="SMART" id="SM00847">
    <property type="entry name" value="HA2"/>
    <property type="match status" value="1"/>
</dbReference>
<dbReference type="EMBL" id="JAODUO010000114">
    <property type="protein sequence ID" value="KAK2189096.1"/>
    <property type="molecule type" value="Genomic_DNA"/>
</dbReference>
<dbReference type="Pfam" id="PF00271">
    <property type="entry name" value="Helicase_C"/>
    <property type="match status" value="1"/>
</dbReference>
<feature type="domain" description="Helicase ATP-binding" evidence="9">
    <location>
        <begin position="63"/>
        <end position="228"/>
    </location>
</feature>
<evidence type="ECO:0000256" key="1">
    <source>
        <dbReference type="ARBA" id="ARBA00008792"/>
    </source>
</evidence>
<dbReference type="Pfam" id="PF04408">
    <property type="entry name" value="WHD_HA2"/>
    <property type="match status" value="1"/>
</dbReference>
<dbReference type="PROSITE" id="PS00690">
    <property type="entry name" value="DEAH_ATP_HELICASE"/>
    <property type="match status" value="1"/>
</dbReference>
<evidence type="ECO:0000256" key="2">
    <source>
        <dbReference type="ARBA" id="ARBA00012552"/>
    </source>
</evidence>
<feature type="region of interest" description="Disordered" evidence="8">
    <location>
        <begin position="1"/>
        <end position="38"/>
    </location>
</feature>
<feature type="domain" description="Helicase C-terminal" evidence="10">
    <location>
        <begin position="253"/>
        <end position="436"/>
    </location>
</feature>
<dbReference type="Pfam" id="PF00270">
    <property type="entry name" value="DEAD"/>
    <property type="match status" value="1"/>
</dbReference>
<dbReference type="Gene3D" id="1.20.120.1080">
    <property type="match status" value="1"/>
</dbReference>
<name>A0AAD9P6X9_RIDPI</name>
<dbReference type="PANTHER" id="PTHR18934">
    <property type="entry name" value="ATP-DEPENDENT RNA HELICASE"/>
    <property type="match status" value="1"/>
</dbReference>